<accession>A0A5B0PNC9</accession>
<organism evidence="1 2">
    <name type="scientific">Puccinia graminis f. sp. tritici</name>
    <dbReference type="NCBI Taxonomy" id="56615"/>
    <lineage>
        <taxon>Eukaryota</taxon>
        <taxon>Fungi</taxon>
        <taxon>Dikarya</taxon>
        <taxon>Basidiomycota</taxon>
        <taxon>Pucciniomycotina</taxon>
        <taxon>Pucciniomycetes</taxon>
        <taxon>Pucciniales</taxon>
        <taxon>Pucciniaceae</taxon>
        <taxon>Puccinia</taxon>
    </lineage>
</organism>
<feature type="non-terminal residue" evidence="1">
    <location>
        <position position="79"/>
    </location>
</feature>
<evidence type="ECO:0000313" key="2">
    <source>
        <dbReference type="Proteomes" id="UP000325313"/>
    </source>
</evidence>
<gene>
    <name evidence="1" type="ORF">PGTUg99_024329</name>
</gene>
<dbReference type="Proteomes" id="UP000325313">
    <property type="component" value="Unassembled WGS sequence"/>
</dbReference>
<name>A0A5B0PNC9_PUCGR</name>
<evidence type="ECO:0000313" key="1">
    <source>
        <dbReference type="EMBL" id="KAA1102303.1"/>
    </source>
</evidence>
<dbReference type="EMBL" id="VDEP01000338">
    <property type="protein sequence ID" value="KAA1102303.1"/>
    <property type="molecule type" value="Genomic_DNA"/>
</dbReference>
<reference evidence="1 2" key="1">
    <citation type="submission" date="2019-05" db="EMBL/GenBank/DDBJ databases">
        <title>Emergence of the Ug99 lineage of the wheat stem rust pathogen through somatic hybridization.</title>
        <authorList>
            <person name="Li F."/>
            <person name="Upadhyaya N.M."/>
            <person name="Sperschneider J."/>
            <person name="Matny O."/>
            <person name="Nguyen-Phuc H."/>
            <person name="Mago R."/>
            <person name="Raley C."/>
            <person name="Miller M.E."/>
            <person name="Silverstein K.A.T."/>
            <person name="Henningsen E."/>
            <person name="Hirsch C.D."/>
            <person name="Visser B."/>
            <person name="Pretorius Z.A."/>
            <person name="Steffenson B.J."/>
            <person name="Schwessinger B."/>
            <person name="Dodds P.N."/>
            <person name="Figueroa M."/>
        </authorList>
    </citation>
    <scope>NUCLEOTIDE SEQUENCE [LARGE SCALE GENOMIC DNA]</scope>
    <source>
        <strain evidence="1 2">Ug99</strain>
    </source>
</reference>
<protein>
    <submittedName>
        <fullName evidence="1">Uncharacterized protein</fullName>
    </submittedName>
</protein>
<dbReference type="AlphaFoldDB" id="A0A5B0PNC9"/>
<proteinExistence type="predicted"/>
<sequence>MDPDQFLLHTHQPTSKLHLPLQADTNNDFKQIIYSVTRNVWVPKSINPIACSLLNPFSKGTTVCLTGITPEEKQFGNAT</sequence>
<comment type="caution">
    <text evidence="1">The sequence shown here is derived from an EMBL/GenBank/DDBJ whole genome shotgun (WGS) entry which is preliminary data.</text>
</comment>